<evidence type="ECO:0000256" key="4">
    <source>
        <dbReference type="HAMAP-Rule" id="MF_00584"/>
    </source>
</evidence>
<dbReference type="Proteomes" id="UP000002573">
    <property type="component" value="Chromosome"/>
</dbReference>
<organism evidence="6 7">
    <name type="scientific">Staphylothermus hellenicus (strain DSM 12710 / JCM 10830 / BK20S6-10-b1 / P8)</name>
    <dbReference type="NCBI Taxonomy" id="591019"/>
    <lineage>
        <taxon>Archaea</taxon>
        <taxon>Thermoproteota</taxon>
        <taxon>Thermoprotei</taxon>
        <taxon>Desulfurococcales</taxon>
        <taxon>Desulfurococcaceae</taxon>
        <taxon>Staphylothermus</taxon>
    </lineage>
</organism>
<dbReference type="Pfam" id="PF26553">
    <property type="entry name" value="PDDEXK_19"/>
    <property type="match status" value="1"/>
</dbReference>
<sequence length="298" mass="34573">MNMQRKVLEEILDNILRNLKKAGFVVENINYPENKRSIDIIGLYNNSHIMIKVTIDATHVSDIEVSDLKKASQAYNASSIVVSRKYRKKEIDPEVVYRRKGINVVNEELLEKYIIKNEKPLIYEAQGNFLVRINPQKFREKRLELGLSLGELADKIGVTRKAIYNYEHGKISVTVNTAVKIAEIMGMDVFEPVDLFKPEKIEIKEEFSPRNKIEELLYRACNLKGLKLYKLLRTPIDYVLKGARNTVSVINYRKDPEKIRVKIEEATRIARITGSKEMIIRGLDDVKEIKKYLEETLF</sequence>
<dbReference type="Gene3D" id="1.10.260.40">
    <property type="entry name" value="lambda repressor-like DNA-binding domains"/>
    <property type="match status" value="1"/>
</dbReference>
<dbReference type="GO" id="GO:0003700">
    <property type="term" value="F:DNA-binding transcription factor activity"/>
    <property type="evidence" value="ECO:0007669"/>
    <property type="project" value="UniProtKB-UniRule"/>
</dbReference>
<evidence type="ECO:0000313" key="7">
    <source>
        <dbReference type="Proteomes" id="UP000002573"/>
    </source>
</evidence>
<dbReference type="EMBL" id="CP002051">
    <property type="protein sequence ID" value="ADI32299.1"/>
    <property type="molecule type" value="Genomic_DNA"/>
</dbReference>
<dbReference type="AlphaFoldDB" id="D7D953"/>
<evidence type="ECO:0000313" key="6">
    <source>
        <dbReference type="EMBL" id="ADI32299.1"/>
    </source>
</evidence>
<evidence type="ECO:0000256" key="1">
    <source>
        <dbReference type="ARBA" id="ARBA00023015"/>
    </source>
</evidence>
<reference evidence="6 7" key="2">
    <citation type="journal article" date="2011" name="Stand. Genomic Sci.">
        <title>Complete genome sequence of Staphylothermus hellenicus P8.</title>
        <authorList>
            <person name="Anderson I."/>
            <person name="Wirth R."/>
            <person name="Lucas S."/>
            <person name="Copeland A."/>
            <person name="Lapidus A."/>
            <person name="Cheng J.F."/>
            <person name="Goodwin L."/>
            <person name="Pitluck S."/>
            <person name="Davenport K."/>
            <person name="Detter J.C."/>
            <person name="Han C."/>
            <person name="Tapia R."/>
            <person name="Land M."/>
            <person name="Hauser L."/>
            <person name="Pati A."/>
            <person name="Mikhailova N."/>
            <person name="Woyke T."/>
            <person name="Klenk H.P."/>
            <person name="Kyrpides N."/>
            <person name="Ivanova N."/>
        </authorList>
    </citation>
    <scope>NUCLEOTIDE SEQUENCE [LARGE SCALE GENOMIC DNA]</scope>
    <source>
        <strain evidence="7">DSM 12710 / JCM 10830 / BK20S6-10-b1 / P8</strain>
    </source>
</reference>
<dbReference type="SUPFAM" id="SSF47413">
    <property type="entry name" value="lambda repressor-like DNA-binding domains"/>
    <property type="match status" value="1"/>
</dbReference>
<dbReference type="GO" id="GO:0003677">
    <property type="term" value="F:DNA binding"/>
    <property type="evidence" value="ECO:0007669"/>
    <property type="project" value="UniProtKB-KW"/>
</dbReference>
<dbReference type="InterPro" id="IPR001387">
    <property type="entry name" value="Cro/C1-type_HTH"/>
</dbReference>
<dbReference type="KEGG" id="shc:Shell_1199"/>
<name>D7D953_STAHD</name>
<dbReference type="STRING" id="591019.Shell_1199"/>
<dbReference type="eggNOG" id="arCOG04152">
    <property type="taxonomic scope" value="Archaea"/>
</dbReference>
<dbReference type="InterPro" id="IPR059051">
    <property type="entry name" value="MTH_967_PDDEXK"/>
</dbReference>
<evidence type="ECO:0000256" key="3">
    <source>
        <dbReference type="ARBA" id="ARBA00023163"/>
    </source>
</evidence>
<feature type="domain" description="HTH cro/C1-type" evidence="5">
    <location>
        <begin position="138"/>
        <end position="195"/>
    </location>
</feature>
<dbReference type="InterPro" id="IPR020886">
    <property type="entry name" value="MTH_967-like"/>
</dbReference>
<dbReference type="Pfam" id="PF01381">
    <property type="entry name" value="HTH_3"/>
    <property type="match status" value="1"/>
</dbReference>
<gene>
    <name evidence="6" type="ordered locus">Shell_1199</name>
</gene>
<reference evidence="7" key="1">
    <citation type="submission" date="2010-05" db="EMBL/GenBank/DDBJ databases">
        <title>Complete sequence of Staphylothermus hellenicus DSM 12710.</title>
        <authorList>
            <consortium name="US DOE Joint Genome Institute"/>
            <person name="Lucas S."/>
            <person name="Copeland A."/>
            <person name="Lapidus A."/>
            <person name="Cheng J.-F."/>
            <person name="Bruce D."/>
            <person name="Goodwin L."/>
            <person name="Pitluck S."/>
            <person name="Davenport K."/>
            <person name="Detter J.C."/>
            <person name="Han C."/>
            <person name="Tapia R."/>
            <person name="Larimer F."/>
            <person name="Land M."/>
            <person name="Hauser L."/>
            <person name="Kyrpides N."/>
            <person name="Mikhailova N."/>
            <person name="Anderson I.J."/>
            <person name="Woyke T."/>
        </authorList>
    </citation>
    <scope>NUCLEOTIDE SEQUENCE [LARGE SCALE GENOMIC DNA]</scope>
    <source>
        <strain evidence="7">DSM 12710 / JCM 10830 / BK20S6-10-b1 / P8</strain>
    </source>
</reference>
<dbReference type="CDD" id="cd00093">
    <property type="entry name" value="HTH_XRE"/>
    <property type="match status" value="1"/>
</dbReference>
<protein>
    <recommendedName>
        <fullName evidence="4">Putative HTH-type transcriptional regulatory protein Shell_1199</fullName>
    </recommendedName>
</protein>
<proteinExistence type="inferred from homology"/>
<evidence type="ECO:0000256" key="2">
    <source>
        <dbReference type="ARBA" id="ARBA00023125"/>
    </source>
</evidence>
<dbReference type="PROSITE" id="PS50943">
    <property type="entry name" value="HTH_CROC1"/>
    <property type="match status" value="1"/>
</dbReference>
<keyword evidence="2 4" id="KW-0238">DNA-binding</keyword>
<dbReference type="SMART" id="SM00530">
    <property type="entry name" value="HTH_XRE"/>
    <property type="match status" value="1"/>
</dbReference>
<dbReference type="HAMAP" id="MF_00584">
    <property type="entry name" value="HTH_type_cro_C1"/>
    <property type="match status" value="1"/>
</dbReference>
<evidence type="ECO:0000259" key="5">
    <source>
        <dbReference type="PROSITE" id="PS50943"/>
    </source>
</evidence>
<keyword evidence="3 4" id="KW-0804">Transcription</keyword>
<dbReference type="InterPro" id="IPR010982">
    <property type="entry name" value="Lambda_DNA-bd_dom_sf"/>
</dbReference>
<accession>D7D953</accession>
<keyword evidence="1 4" id="KW-0805">Transcription regulation</keyword>
<keyword evidence="7" id="KW-1185">Reference proteome</keyword>
<dbReference type="HOGENOM" id="CLU_075726_2_0_2"/>